<reference evidence="11" key="2">
    <citation type="journal article" date="2021" name="World Allergy Organ. J.">
        <title>Chromosome-level assembly of Dermatophagoides farinae genome and transcriptome reveals two novel allergens Der f 37 and Der f 39.</title>
        <authorList>
            <person name="Chen J."/>
            <person name="Cai Z."/>
            <person name="Fan D."/>
            <person name="Hu J."/>
            <person name="Hou Y."/>
            <person name="He Y."/>
            <person name="Zhang Z."/>
            <person name="Zhao Z."/>
            <person name="Gao P."/>
            <person name="Hu W."/>
            <person name="Sun J."/>
            <person name="Li J."/>
            <person name="Ji K."/>
        </authorList>
    </citation>
    <scope>NUCLEOTIDE SEQUENCE</scope>
    <source>
        <strain evidence="11">JKM2019</strain>
    </source>
</reference>
<feature type="transmembrane region" description="Helical" evidence="10">
    <location>
        <begin position="78"/>
        <end position="97"/>
    </location>
</feature>
<evidence type="ECO:0000256" key="5">
    <source>
        <dbReference type="ARBA" id="ARBA00022792"/>
    </source>
</evidence>
<name>A0A9D4SDV7_DERFA</name>
<dbReference type="GO" id="GO:0005743">
    <property type="term" value="C:mitochondrial inner membrane"/>
    <property type="evidence" value="ECO:0007669"/>
    <property type="project" value="UniProtKB-SubCell"/>
</dbReference>
<evidence type="ECO:0000256" key="9">
    <source>
        <dbReference type="SAM" id="MobiDB-lite"/>
    </source>
</evidence>
<feature type="compositionally biased region" description="Polar residues" evidence="9">
    <location>
        <begin position="1"/>
        <end position="17"/>
    </location>
</feature>
<dbReference type="AlphaFoldDB" id="A0A9D4SDV7"/>
<protein>
    <recommendedName>
        <fullName evidence="3">Transmembrane protein 186</fullName>
    </recommendedName>
</protein>
<evidence type="ECO:0000256" key="1">
    <source>
        <dbReference type="ARBA" id="ARBA00004448"/>
    </source>
</evidence>
<keyword evidence="4 10" id="KW-0812">Transmembrane</keyword>
<feature type="region of interest" description="Disordered" evidence="9">
    <location>
        <begin position="1"/>
        <end position="26"/>
    </location>
</feature>
<evidence type="ECO:0000256" key="10">
    <source>
        <dbReference type="SAM" id="Phobius"/>
    </source>
</evidence>
<comment type="subcellular location">
    <subcellularLocation>
        <location evidence="1">Mitochondrion inner membrane</location>
        <topology evidence="1">Multi-pass membrane protein</topology>
    </subcellularLocation>
</comment>
<organism evidence="11">
    <name type="scientific">Dermatophagoides farinae</name>
    <name type="common">American house dust mite</name>
    <dbReference type="NCBI Taxonomy" id="6954"/>
    <lineage>
        <taxon>Eukaryota</taxon>
        <taxon>Metazoa</taxon>
        <taxon>Ecdysozoa</taxon>
        <taxon>Arthropoda</taxon>
        <taxon>Chelicerata</taxon>
        <taxon>Arachnida</taxon>
        <taxon>Acari</taxon>
        <taxon>Acariformes</taxon>
        <taxon>Sarcoptiformes</taxon>
        <taxon>Astigmata</taxon>
        <taxon>Psoroptidia</taxon>
        <taxon>Analgoidea</taxon>
        <taxon>Pyroglyphidae</taxon>
        <taxon>Dermatophagoidinae</taxon>
        <taxon>Dermatophagoides</taxon>
    </lineage>
</organism>
<keyword evidence="7" id="KW-0496">Mitochondrion</keyword>
<comment type="caution">
    <text evidence="11">The sequence shown here is derived from an EMBL/GenBank/DDBJ whole genome shotgun (WGS) entry which is preliminary data.</text>
</comment>
<feature type="transmembrane region" description="Helical" evidence="10">
    <location>
        <begin position="54"/>
        <end position="72"/>
    </location>
</feature>
<dbReference type="PANTHER" id="PTHR13603:SF1">
    <property type="entry name" value="TRANSMEMBRANE PROTEIN 186"/>
    <property type="match status" value="1"/>
</dbReference>
<dbReference type="Proteomes" id="UP000828236">
    <property type="component" value="Unassembled WGS sequence"/>
</dbReference>
<dbReference type="PANTHER" id="PTHR13603">
    <property type="entry name" value="TRANSMEMBRANE PROTEIN 186"/>
    <property type="match status" value="1"/>
</dbReference>
<evidence type="ECO:0000256" key="6">
    <source>
        <dbReference type="ARBA" id="ARBA00022989"/>
    </source>
</evidence>
<reference evidence="11" key="1">
    <citation type="submission" date="2020-06" db="EMBL/GenBank/DDBJ databases">
        <authorList>
            <person name="Ji K."/>
            <person name="Li J."/>
        </authorList>
    </citation>
    <scope>NUCLEOTIDE SEQUENCE</scope>
    <source>
        <strain evidence="11">JKM2019</strain>
        <tissue evidence="11">Whole body</tissue>
    </source>
</reference>
<sequence>MNFSNKTSHNNNDNIFQTKRKKSNRTPADDLGEWIPIYRFPYIVPCRIISRAKLHMTIMMTTILPASYFIGAESYNTSDLMMMTGISAFSLTLLYGFGQIFRRLIGSIYVSPEKNLVRISHLTFFGNRVEKILPRDNLLLLSDSNANLNDLLLRVSPMDQNELKDSLYICLKYGGILDVEKFANVFGTI</sequence>
<keyword evidence="5" id="KW-0999">Mitochondrion inner membrane</keyword>
<proteinExistence type="inferred from homology"/>
<keyword evidence="8 10" id="KW-0472">Membrane</keyword>
<evidence type="ECO:0000256" key="4">
    <source>
        <dbReference type="ARBA" id="ARBA00022692"/>
    </source>
</evidence>
<evidence type="ECO:0000313" key="11">
    <source>
        <dbReference type="EMBL" id="KAH7638437.1"/>
    </source>
</evidence>
<evidence type="ECO:0000256" key="3">
    <source>
        <dbReference type="ARBA" id="ARBA00014604"/>
    </source>
</evidence>
<dbReference type="InterPro" id="IPR026571">
    <property type="entry name" value="Tmem186"/>
</dbReference>
<evidence type="ECO:0000256" key="2">
    <source>
        <dbReference type="ARBA" id="ARBA00007020"/>
    </source>
</evidence>
<dbReference type="EMBL" id="SDOV01000007">
    <property type="protein sequence ID" value="KAH7638437.1"/>
    <property type="molecule type" value="Genomic_DNA"/>
</dbReference>
<comment type="similarity">
    <text evidence="2">Belongs to the TMEM186 family.</text>
</comment>
<gene>
    <name evidence="11" type="ORF">HUG17_2470</name>
</gene>
<evidence type="ECO:0000256" key="8">
    <source>
        <dbReference type="ARBA" id="ARBA00023136"/>
    </source>
</evidence>
<keyword evidence="6 10" id="KW-1133">Transmembrane helix</keyword>
<accession>A0A9D4SDV7</accession>
<evidence type="ECO:0000256" key="7">
    <source>
        <dbReference type="ARBA" id="ARBA00023128"/>
    </source>
</evidence>